<keyword evidence="8" id="KW-0902">Two-component regulatory system</keyword>
<evidence type="ECO:0000256" key="2">
    <source>
        <dbReference type="ARBA" id="ARBA00012438"/>
    </source>
</evidence>
<dbReference type="OrthoDB" id="9767435at2"/>
<accession>A0A255GUH1</accession>
<dbReference type="SUPFAM" id="SSF55785">
    <property type="entry name" value="PYP-like sensor domain (PAS domain)"/>
    <property type="match status" value="1"/>
</dbReference>
<dbReference type="PRINTS" id="PR00344">
    <property type="entry name" value="BCTRLSENSOR"/>
</dbReference>
<dbReference type="Gene3D" id="3.30.450.20">
    <property type="entry name" value="PAS domain"/>
    <property type="match status" value="1"/>
</dbReference>
<evidence type="ECO:0000313" key="10">
    <source>
        <dbReference type="EMBL" id="OYO19349.1"/>
    </source>
</evidence>
<dbReference type="InterPro" id="IPR011102">
    <property type="entry name" value="Sig_transdc_His_kinase_HWE"/>
</dbReference>
<reference evidence="10 11" key="1">
    <citation type="submission" date="2017-07" db="EMBL/GenBank/DDBJ databases">
        <title>Draft whole genome sequences of clinical Proprionibacteriaceae strains.</title>
        <authorList>
            <person name="Bernier A.-M."/>
            <person name="Bernard K."/>
            <person name="Domingo M.-C."/>
        </authorList>
    </citation>
    <scope>NUCLEOTIDE SEQUENCE [LARGE SCALE GENOMIC DNA]</scope>
    <source>
        <strain evidence="10 11">NML 130396</strain>
    </source>
</reference>
<dbReference type="SMART" id="SM00387">
    <property type="entry name" value="HATPase_c"/>
    <property type="match status" value="1"/>
</dbReference>
<proteinExistence type="predicted"/>
<comment type="caution">
    <text evidence="10">The sequence shown here is derived from an EMBL/GenBank/DDBJ whole genome shotgun (WGS) entry which is preliminary data.</text>
</comment>
<dbReference type="PROSITE" id="PS50109">
    <property type="entry name" value="HIS_KIN"/>
    <property type="match status" value="1"/>
</dbReference>
<sequence>MPLMSRLIRQHTEIGPEDEEYLVRLVAEWHLLADLSFSDLVLWVPDVDPNIFWAVAQTRPSTGPTALEDDVAGDEVGYQPEHGVPEAYLTGEQVETSENKLQAGIPVDVHAVPIHRDGRVLAVIERHTNQMGVRAPGALEDNYLEMAEVLTSMVAHGEYPTGAHTDPVLSPRVGDGVFRLDRNRNVRYATPNAITALRRLGLESYPEDEHLPSLLRDLAEAAGGTAPPDEAYRTSEVAEVEVSAGTVSIRLRLVPLRDGNGTDELIVLCRDITEINRRERQLVTKDATIREIHHRVKNNLQTVAALLRMQARRSPEARAALTEAMSRVAAIAVVHETLSQSFDETVAFDDVADRVLQMVGAVATSHDHPEGVIARREGSFGMVPAQVATSLSLVVTELCQNAIEHGLSGAGGGQVTVRPSAGDGALEVEVVDDGVGLPEDFLLASSKSLGLSIVSTLMADLGGTFELTNNPDGPGSLARICLPLARD</sequence>
<dbReference type="GO" id="GO:0004673">
    <property type="term" value="F:protein histidine kinase activity"/>
    <property type="evidence" value="ECO:0007669"/>
    <property type="project" value="UniProtKB-EC"/>
</dbReference>
<evidence type="ECO:0000313" key="11">
    <source>
        <dbReference type="Proteomes" id="UP000216311"/>
    </source>
</evidence>
<dbReference type="Gene3D" id="3.30.565.10">
    <property type="entry name" value="Histidine kinase-like ATPase, C-terminal domain"/>
    <property type="match status" value="1"/>
</dbReference>
<dbReference type="EC" id="2.7.13.3" evidence="2"/>
<organism evidence="10 11">
    <name type="scientific">Enemella dayhoffiae</name>
    <dbReference type="NCBI Taxonomy" id="2016507"/>
    <lineage>
        <taxon>Bacteria</taxon>
        <taxon>Bacillati</taxon>
        <taxon>Actinomycetota</taxon>
        <taxon>Actinomycetes</taxon>
        <taxon>Propionibacteriales</taxon>
        <taxon>Propionibacteriaceae</taxon>
        <taxon>Enemella</taxon>
    </lineage>
</organism>
<dbReference type="InterPro" id="IPR038424">
    <property type="entry name" value="H_kinase_PdtaS_GAF_sf"/>
</dbReference>
<dbReference type="PANTHER" id="PTHR41523:SF8">
    <property type="entry name" value="ETHYLENE RESPONSE SENSOR PROTEIN"/>
    <property type="match status" value="1"/>
</dbReference>
<dbReference type="AlphaFoldDB" id="A0A255GUH1"/>
<evidence type="ECO:0000256" key="6">
    <source>
        <dbReference type="ARBA" id="ARBA00022777"/>
    </source>
</evidence>
<evidence type="ECO:0000256" key="7">
    <source>
        <dbReference type="ARBA" id="ARBA00022840"/>
    </source>
</evidence>
<dbReference type="InterPro" id="IPR011495">
    <property type="entry name" value="Sig_transdc_His_kin_sub2_dim/P"/>
</dbReference>
<keyword evidence="11" id="KW-1185">Reference proteome</keyword>
<evidence type="ECO:0000256" key="5">
    <source>
        <dbReference type="ARBA" id="ARBA00022741"/>
    </source>
</evidence>
<dbReference type="Gene3D" id="3.30.450.280">
    <property type="entry name" value="GAF domain"/>
    <property type="match status" value="1"/>
</dbReference>
<name>A0A255GUH1_9ACTN</name>
<dbReference type="Pfam" id="PF07568">
    <property type="entry name" value="HisKA_2"/>
    <property type="match status" value="1"/>
</dbReference>
<dbReference type="Proteomes" id="UP000216311">
    <property type="component" value="Unassembled WGS sequence"/>
</dbReference>
<evidence type="ECO:0000259" key="9">
    <source>
        <dbReference type="PROSITE" id="PS50109"/>
    </source>
</evidence>
<protein>
    <recommendedName>
        <fullName evidence="2">histidine kinase</fullName>
        <ecNumber evidence="2">2.7.13.3</ecNumber>
    </recommendedName>
</protein>
<comment type="catalytic activity">
    <reaction evidence="1">
        <text>ATP + protein L-histidine = ADP + protein N-phospho-L-histidine.</text>
        <dbReference type="EC" id="2.7.13.3"/>
    </reaction>
</comment>
<evidence type="ECO:0000256" key="8">
    <source>
        <dbReference type="ARBA" id="ARBA00023012"/>
    </source>
</evidence>
<dbReference type="InterPro" id="IPR003594">
    <property type="entry name" value="HATPase_dom"/>
</dbReference>
<dbReference type="SMART" id="SM00911">
    <property type="entry name" value="HWE_HK"/>
    <property type="match status" value="1"/>
</dbReference>
<dbReference type="Pfam" id="PF02518">
    <property type="entry name" value="HATPase_c"/>
    <property type="match status" value="1"/>
</dbReference>
<feature type="domain" description="Histidine kinase" evidence="9">
    <location>
        <begin position="291"/>
        <end position="486"/>
    </location>
</feature>
<dbReference type="InterPro" id="IPR036890">
    <property type="entry name" value="HATPase_C_sf"/>
</dbReference>
<keyword evidence="3" id="KW-0597">Phosphoprotein</keyword>
<evidence type="ECO:0000256" key="1">
    <source>
        <dbReference type="ARBA" id="ARBA00000085"/>
    </source>
</evidence>
<dbReference type="InterPro" id="IPR035965">
    <property type="entry name" value="PAS-like_dom_sf"/>
</dbReference>
<dbReference type="PANTHER" id="PTHR41523">
    <property type="entry name" value="TWO-COMPONENT SYSTEM SENSOR PROTEIN"/>
    <property type="match status" value="1"/>
</dbReference>
<dbReference type="EMBL" id="NMVQ01000034">
    <property type="protein sequence ID" value="OYO19349.1"/>
    <property type="molecule type" value="Genomic_DNA"/>
</dbReference>
<keyword evidence="6" id="KW-0418">Kinase</keyword>
<evidence type="ECO:0000256" key="4">
    <source>
        <dbReference type="ARBA" id="ARBA00022679"/>
    </source>
</evidence>
<dbReference type="SUPFAM" id="SSF55874">
    <property type="entry name" value="ATPase domain of HSP90 chaperone/DNA topoisomerase II/histidine kinase"/>
    <property type="match status" value="1"/>
</dbReference>
<dbReference type="InterPro" id="IPR004358">
    <property type="entry name" value="Sig_transdc_His_kin-like_C"/>
</dbReference>
<dbReference type="GO" id="GO:0000160">
    <property type="term" value="P:phosphorelay signal transduction system"/>
    <property type="evidence" value="ECO:0007669"/>
    <property type="project" value="UniProtKB-KW"/>
</dbReference>
<dbReference type="GO" id="GO:0005524">
    <property type="term" value="F:ATP binding"/>
    <property type="evidence" value="ECO:0007669"/>
    <property type="project" value="UniProtKB-KW"/>
</dbReference>
<dbReference type="Pfam" id="PF12282">
    <property type="entry name" value="GAF_PdtaS"/>
    <property type="match status" value="1"/>
</dbReference>
<dbReference type="InterPro" id="IPR005467">
    <property type="entry name" value="His_kinase_dom"/>
</dbReference>
<keyword evidence="5" id="KW-0547">Nucleotide-binding</keyword>
<keyword evidence="7" id="KW-0067">ATP-binding</keyword>
<dbReference type="InterPro" id="IPR022066">
    <property type="entry name" value="PdtaS_GAF"/>
</dbReference>
<evidence type="ECO:0000256" key="3">
    <source>
        <dbReference type="ARBA" id="ARBA00022553"/>
    </source>
</evidence>
<keyword evidence="4" id="KW-0808">Transferase</keyword>
<gene>
    <name evidence="10" type="ORF">CGZ93_13325</name>
</gene>
<dbReference type="RefSeq" id="WP_094364645.1">
    <property type="nucleotide sequence ID" value="NZ_NMVQ01000034.1"/>
</dbReference>